<dbReference type="PANTHER" id="PTHR36852">
    <property type="entry name" value="PROTEIN GVPL 2"/>
    <property type="match status" value="1"/>
</dbReference>
<gene>
    <name evidence="4" type="ORF">A2W05_08590</name>
</gene>
<reference evidence="4 5" key="1">
    <citation type="journal article" date="2016" name="Nat. Commun.">
        <title>Thousands of microbial genomes shed light on interconnected biogeochemical processes in an aquifer system.</title>
        <authorList>
            <person name="Anantharaman K."/>
            <person name="Brown C.T."/>
            <person name="Hug L.A."/>
            <person name="Sharon I."/>
            <person name="Castelle C.J."/>
            <person name="Probst A.J."/>
            <person name="Thomas B.C."/>
            <person name="Singh A."/>
            <person name="Wilkins M.J."/>
            <person name="Karaoz U."/>
            <person name="Brodie E.L."/>
            <person name="Williams K.H."/>
            <person name="Hubbard S.S."/>
            <person name="Banfield J.F."/>
        </authorList>
    </citation>
    <scope>NUCLEOTIDE SEQUENCE [LARGE SCALE GENOMIC DNA]</scope>
</reference>
<protein>
    <submittedName>
        <fullName evidence="4">Gas vesicle synthesis GvpLGvpF</fullName>
    </submittedName>
</protein>
<dbReference type="GO" id="GO:0031412">
    <property type="term" value="P:gas vesicle organization"/>
    <property type="evidence" value="ECO:0007669"/>
    <property type="project" value="InterPro"/>
</dbReference>
<evidence type="ECO:0000313" key="4">
    <source>
        <dbReference type="EMBL" id="OGL45047.1"/>
    </source>
</evidence>
<dbReference type="AlphaFoldDB" id="A0A1F7RW13"/>
<evidence type="ECO:0000256" key="3">
    <source>
        <dbReference type="ARBA" id="ARBA00035643"/>
    </source>
</evidence>
<name>A0A1F7RW13_9BACT</name>
<comment type="caution">
    <text evidence="4">The sequence shown here is derived from an EMBL/GenBank/DDBJ whole genome shotgun (WGS) entry which is preliminary data.</text>
</comment>
<organism evidence="4 5">
    <name type="scientific">Candidatus Schekmanbacteria bacterium RBG_16_38_10</name>
    <dbReference type="NCBI Taxonomy" id="1817879"/>
    <lineage>
        <taxon>Bacteria</taxon>
        <taxon>Candidatus Schekmaniibacteriota</taxon>
    </lineage>
</organism>
<dbReference type="InterPro" id="IPR009430">
    <property type="entry name" value="GvpL/GvpF"/>
</dbReference>
<evidence type="ECO:0000256" key="1">
    <source>
        <dbReference type="ARBA" id="ARBA00022987"/>
    </source>
</evidence>
<comment type="similarity">
    <text evidence="3">Belongs to the gas vesicle GvpF/GvpL family.</text>
</comment>
<dbReference type="GO" id="GO:0031411">
    <property type="term" value="C:gas vesicle"/>
    <property type="evidence" value="ECO:0007669"/>
    <property type="project" value="UniProtKB-SubCell"/>
</dbReference>
<evidence type="ECO:0000313" key="5">
    <source>
        <dbReference type="Proteomes" id="UP000178797"/>
    </source>
</evidence>
<accession>A0A1F7RW13</accession>
<proteinExistence type="inferred from homology"/>
<comment type="subcellular location">
    <subcellularLocation>
        <location evidence="2">Gas vesicle</location>
    </subcellularLocation>
</comment>
<dbReference type="PANTHER" id="PTHR36852:SF1">
    <property type="entry name" value="PROTEIN GVPL 2"/>
    <property type="match status" value="1"/>
</dbReference>
<evidence type="ECO:0000256" key="2">
    <source>
        <dbReference type="ARBA" id="ARBA00035108"/>
    </source>
</evidence>
<dbReference type="Proteomes" id="UP000178797">
    <property type="component" value="Unassembled WGS sequence"/>
</dbReference>
<dbReference type="EMBL" id="MGDE01000154">
    <property type="protein sequence ID" value="OGL45047.1"/>
    <property type="molecule type" value="Genomic_DNA"/>
</dbReference>
<sequence>MEKEGKYIYCIIGTKQERNFGPMGIGGRGDEVLTIGYDELSMVVSSHPMTKFVVNRENMLAHEKVIEGVMKEFDSVLPVRFGTIASNADEIRNLLNRRYREFKNLLRDTDHKVELGVKGIWRNMGVIFKEIVEENKEIKKSKEKIQEDSSKKNTQAKMEVGKMVEQALAKKKEKEAERVVDALRRTSVDYRLNKTISDEMFMNTAFLVDKGREKEFDNLMDDLSDEYKERIKFMYTGPLPVFNFVNISVYPEEWEK</sequence>
<keyword evidence="1" id="KW-0304">Gas vesicle</keyword>
<dbReference type="Pfam" id="PF06386">
    <property type="entry name" value="GvpL_GvpF"/>
    <property type="match status" value="1"/>
</dbReference>